<protein>
    <recommendedName>
        <fullName evidence="4">Porin</fullName>
    </recommendedName>
</protein>
<evidence type="ECO:0000256" key="2">
    <source>
        <dbReference type="SAM" id="Phobius"/>
    </source>
</evidence>
<keyword evidence="2" id="KW-0812">Transmembrane</keyword>
<evidence type="ECO:0008006" key="4">
    <source>
        <dbReference type="Google" id="ProtNLM"/>
    </source>
</evidence>
<proteinExistence type="predicted"/>
<dbReference type="InterPro" id="IPR010870">
    <property type="entry name" value="Porin_O/P"/>
</dbReference>
<dbReference type="Gene3D" id="2.40.160.10">
    <property type="entry name" value="Porin"/>
    <property type="match status" value="1"/>
</dbReference>
<feature type="transmembrane region" description="Helical" evidence="2">
    <location>
        <begin position="12"/>
        <end position="31"/>
    </location>
</feature>
<sequence>MGIERLNLSVRYFPFFALCLFLSGVCVPNFAKGKSKSQKTKTQTISRKNKKDSLHRPVPLSSYSEKDRQEKKDASVSMIFGKGLNVESADGDLSLNFRLRFQGRFTQENETGGDSSQNSSEFQIRRARLSFRGHLLDKNYQYYVQLGFSDQDMEKNRPVPLRDAVFTYSKYRNLKIAFGQMKVPFNRERVISDGIQQFVDRTISNNELNVDRDVGIQFFSNDFLGWNRIGYSFGVFGGDGRNKTSSASGLFSVGKLTYYPLGTYTDSGEPDLEYSKYPKLSLSLAGGKNVNTNRSLSTFGEEFQFARFTYAHSGADFVFKWLGFSLSGEYLTRNADAPYRERETSLGIEREYSRSVSGGMLQAGYLLTRQIEFSIRYSEYRPKGNTDPNLIYSRERNFAISYYLNKHDLKLQADYAYLEGEVAKNGAHQFRAQLQVYF</sequence>
<dbReference type="SUPFAM" id="SSF56935">
    <property type="entry name" value="Porins"/>
    <property type="match status" value="1"/>
</dbReference>
<keyword evidence="2" id="KW-1133">Transmembrane helix</keyword>
<dbReference type="Pfam" id="PF07396">
    <property type="entry name" value="Porin_O_P"/>
    <property type="match status" value="1"/>
</dbReference>
<dbReference type="InterPro" id="IPR023614">
    <property type="entry name" value="Porin_dom_sf"/>
</dbReference>
<organism evidence="3">
    <name type="scientific">Leptospira ellisii</name>
    <dbReference type="NCBI Taxonomy" id="2023197"/>
    <lineage>
        <taxon>Bacteria</taxon>
        <taxon>Pseudomonadati</taxon>
        <taxon>Spirochaetota</taxon>
        <taxon>Spirochaetia</taxon>
        <taxon>Leptospirales</taxon>
        <taxon>Leptospiraceae</taxon>
        <taxon>Leptospira</taxon>
    </lineage>
</organism>
<evidence type="ECO:0000313" key="3">
    <source>
        <dbReference type="EMBL" id="PJZ94320.1"/>
    </source>
</evidence>
<accession>A0A2N0BMH8</accession>
<accession>A0A2N0BCN0</accession>
<gene>
    <name evidence="3" type="ORF">CH379_03175</name>
</gene>
<evidence type="ECO:0000256" key="1">
    <source>
        <dbReference type="SAM" id="MobiDB-lite"/>
    </source>
</evidence>
<comment type="caution">
    <text evidence="3">The sequence shown here is derived from an EMBL/GenBank/DDBJ whole genome shotgun (WGS) entry which is preliminary data.</text>
</comment>
<reference evidence="3" key="1">
    <citation type="submission" date="2017-07" db="EMBL/GenBank/DDBJ databases">
        <title>Leptospira spp. isolated from tropical soils.</title>
        <authorList>
            <person name="Thibeaux R."/>
            <person name="Iraola G."/>
            <person name="Ferres I."/>
            <person name="Bierque E."/>
            <person name="Girault D."/>
            <person name="Soupe-Gilbert M.-E."/>
            <person name="Picardeau M."/>
            <person name="Goarant C."/>
        </authorList>
    </citation>
    <scope>NUCLEOTIDE SEQUENCE [LARGE SCALE GENOMIC DNA]</scope>
    <source>
        <strain evidence="3">ATI7-C-A5</strain>
    </source>
</reference>
<feature type="region of interest" description="Disordered" evidence="1">
    <location>
        <begin position="32"/>
        <end position="69"/>
    </location>
</feature>
<dbReference type="EMBL" id="NPEF01000019">
    <property type="protein sequence ID" value="PJZ94320.1"/>
    <property type="molecule type" value="Genomic_DNA"/>
</dbReference>
<name>A0A2N0BCN0_9LEPT</name>
<keyword evidence="2" id="KW-0472">Membrane</keyword>
<dbReference type="AlphaFoldDB" id="A0A2N0BCN0"/>